<reference evidence="1 2" key="1">
    <citation type="journal article" date="2024" name="J Genomics">
        <title>Draft genome sequencing and assembly of Favolaschia claudopus CIRM-BRFM 2984 isolated from oak limbs.</title>
        <authorList>
            <person name="Navarro D."/>
            <person name="Drula E."/>
            <person name="Chaduli D."/>
            <person name="Cazenave R."/>
            <person name="Ahrendt S."/>
            <person name="Wang J."/>
            <person name="Lipzen A."/>
            <person name="Daum C."/>
            <person name="Barry K."/>
            <person name="Grigoriev I.V."/>
            <person name="Favel A."/>
            <person name="Rosso M.N."/>
            <person name="Martin F."/>
        </authorList>
    </citation>
    <scope>NUCLEOTIDE SEQUENCE [LARGE SCALE GENOMIC DNA]</scope>
    <source>
        <strain evidence="1 2">CIRM-BRFM 2984</strain>
    </source>
</reference>
<gene>
    <name evidence="1" type="ORF">R3P38DRAFT_2615881</name>
</gene>
<sequence length="186" mass="20499">MLNNSVATVQTQTLSNLPASTTSRPIIPISLPLISSYPHHFAPPQFANPSNSTQSIVSAPNHSYGRPLPNHGLIVPDVPVTLPGGSKSKRSDSWLIIVRHWEEGDPAHGLNTPLKDWPKEWLRGANKPLAMKHTNWRTVATEFIDQYKRDKTAFLEAYPEANQGASALLDAINKARAARGDRVSRK</sequence>
<comment type="caution">
    <text evidence="1">The sequence shown here is derived from an EMBL/GenBank/DDBJ whole genome shotgun (WGS) entry which is preliminary data.</text>
</comment>
<accession>A0AAW0CE92</accession>
<dbReference type="AlphaFoldDB" id="A0AAW0CE92"/>
<evidence type="ECO:0000313" key="2">
    <source>
        <dbReference type="Proteomes" id="UP001362999"/>
    </source>
</evidence>
<evidence type="ECO:0000313" key="1">
    <source>
        <dbReference type="EMBL" id="KAK7036922.1"/>
    </source>
</evidence>
<name>A0AAW0CE92_9AGAR</name>
<dbReference type="EMBL" id="JAWWNJ010000018">
    <property type="protein sequence ID" value="KAK7036922.1"/>
    <property type="molecule type" value="Genomic_DNA"/>
</dbReference>
<organism evidence="1 2">
    <name type="scientific">Favolaschia claudopus</name>
    <dbReference type="NCBI Taxonomy" id="2862362"/>
    <lineage>
        <taxon>Eukaryota</taxon>
        <taxon>Fungi</taxon>
        <taxon>Dikarya</taxon>
        <taxon>Basidiomycota</taxon>
        <taxon>Agaricomycotina</taxon>
        <taxon>Agaricomycetes</taxon>
        <taxon>Agaricomycetidae</taxon>
        <taxon>Agaricales</taxon>
        <taxon>Marasmiineae</taxon>
        <taxon>Mycenaceae</taxon>
        <taxon>Favolaschia</taxon>
    </lineage>
</organism>
<keyword evidence="2" id="KW-1185">Reference proteome</keyword>
<dbReference type="Proteomes" id="UP001362999">
    <property type="component" value="Unassembled WGS sequence"/>
</dbReference>
<protein>
    <submittedName>
        <fullName evidence="1">Uncharacterized protein</fullName>
    </submittedName>
</protein>
<proteinExistence type="predicted"/>